<evidence type="ECO:0000256" key="6">
    <source>
        <dbReference type="ARBA" id="ARBA00022729"/>
    </source>
</evidence>
<proteinExistence type="inferred from homology"/>
<evidence type="ECO:0000256" key="9">
    <source>
        <dbReference type="ARBA" id="ARBA00023136"/>
    </source>
</evidence>
<dbReference type="SUPFAM" id="SSF50998">
    <property type="entry name" value="Quinoprotein alcohol dehydrogenase-like"/>
    <property type="match status" value="1"/>
</dbReference>
<evidence type="ECO:0000256" key="3">
    <source>
        <dbReference type="ARBA" id="ARBA00011276"/>
    </source>
</evidence>
<evidence type="ECO:0000259" key="12">
    <source>
        <dbReference type="Pfam" id="PF25293"/>
    </source>
</evidence>
<dbReference type="GO" id="GO:0072546">
    <property type="term" value="C:EMC complex"/>
    <property type="evidence" value="ECO:0007669"/>
    <property type="project" value="InterPro"/>
</dbReference>
<evidence type="ECO:0000256" key="10">
    <source>
        <dbReference type="ARBA" id="ARBA00023180"/>
    </source>
</evidence>
<dbReference type="Proteomes" id="UP000274131">
    <property type="component" value="Unassembled WGS sequence"/>
</dbReference>
<keyword evidence="8" id="KW-1133">Transmembrane helix</keyword>
<keyword evidence="6" id="KW-0732">Signal</keyword>
<keyword evidence="7" id="KW-0256">Endoplasmic reticulum</keyword>
<keyword evidence="10" id="KW-0325">Glycoprotein</keyword>
<protein>
    <recommendedName>
        <fullName evidence="4">ER membrane protein complex subunit 1</fullName>
    </recommendedName>
</protein>
<evidence type="ECO:0000256" key="5">
    <source>
        <dbReference type="ARBA" id="ARBA00022692"/>
    </source>
</evidence>
<name>A0A158Q990_ENTVE</name>
<feature type="domain" description="EMC1 first beta-propeller" evidence="12">
    <location>
        <begin position="20"/>
        <end position="351"/>
    </location>
</feature>
<keyword evidence="5" id="KW-0812">Transmembrane</keyword>
<comment type="subunit">
    <text evidence="3">Component of the ER membrane protein complex (EMC).</text>
</comment>
<dbReference type="GO" id="GO:0034975">
    <property type="term" value="P:protein folding in endoplasmic reticulum"/>
    <property type="evidence" value="ECO:0007669"/>
    <property type="project" value="TreeGrafter"/>
</dbReference>
<dbReference type="OrthoDB" id="28092at2759"/>
<comment type="subcellular location">
    <subcellularLocation>
        <location evidence="1">Endoplasmic reticulum membrane</location>
        <topology evidence="1">Single-pass type I membrane protein</topology>
    </subcellularLocation>
</comment>
<keyword evidence="9" id="KW-0472">Membrane</keyword>
<dbReference type="PANTHER" id="PTHR21573">
    <property type="entry name" value="ER MEMBRANE PROTEIN COMPLEX SUBUNIT 1"/>
    <property type="match status" value="1"/>
</dbReference>
<evidence type="ECO:0000256" key="2">
    <source>
        <dbReference type="ARBA" id="ARBA00007904"/>
    </source>
</evidence>
<reference evidence="15" key="1">
    <citation type="submission" date="2016-04" db="UniProtKB">
        <authorList>
            <consortium name="WormBaseParasite"/>
        </authorList>
    </citation>
    <scope>IDENTIFICATION</scope>
</reference>
<evidence type="ECO:0000256" key="7">
    <source>
        <dbReference type="ARBA" id="ARBA00022824"/>
    </source>
</evidence>
<evidence type="ECO:0000256" key="1">
    <source>
        <dbReference type="ARBA" id="ARBA00004115"/>
    </source>
</evidence>
<dbReference type="InterPro" id="IPR011047">
    <property type="entry name" value="Quinoprotein_ADH-like_sf"/>
</dbReference>
<dbReference type="AlphaFoldDB" id="A0A158Q990"/>
<dbReference type="PANTHER" id="PTHR21573:SF0">
    <property type="entry name" value="ER MEMBRANE PROTEIN COMPLEX SUBUNIT 1"/>
    <property type="match status" value="1"/>
</dbReference>
<dbReference type="Gene3D" id="2.130.10.10">
    <property type="entry name" value="YVTN repeat-like/Quinoprotein amine dehydrogenase"/>
    <property type="match status" value="1"/>
</dbReference>
<accession>A0A158Q990</accession>
<dbReference type="Pfam" id="PF07774">
    <property type="entry name" value="EMC1_C"/>
    <property type="match status" value="1"/>
</dbReference>
<dbReference type="InterPro" id="IPR058545">
    <property type="entry name" value="Beta-prop_EMC1_1st"/>
</dbReference>
<reference evidence="13 14" key="2">
    <citation type="submission" date="2018-10" db="EMBL/GenBank/DDBJ databases">
        <authorList>
            <consortium name="Pathogen Informatics"/>
        </authorList>
    </citation>
    <scope>NUCLEOTIDE SEQUENCE [LARGE SCALE GENOMIC DNA]</scope>
</reference>
<evidence type="ECO:0000256" key="4">
    <source>
        <dbReference type="ARBA" id="ARBA00020824"/>
    </source>
</evidence>
<dbReference type="WBParaSite" id="EVEC_0000136301-mRNA-1">
    <property type="protein sequence ID" value="EVEC_0000136301-mRNA-1"/>
    <property type="gene ID" value="EVEC_0000136301"/>
</dbReference>
<dbReference type="EMBL" id="UXUI01007165">
    <property type="protein sequence ID" value="VDD85928.1"/>
    <property type="molecule type" value="Genomic_DNA"/>
</dbReference>
<evidence type="ECO:0000313" key="13">
    <source>
        <dbReference type="EMBL" id="VDD85928.1"/>
    </source>
</evidence>
<dbReference type="STRING" id="51028.A0A158Q990"/>
<dbReference type="InterPro" id="IPR015943">
    <property type="entry name" value="WD40/YVTN_repeat-like_dom_sf"/>
</dbReference>
<gene>
    <name evidence="13" type="ORF">EVEC_LOCUS1071</name>
</gene>
<feature type="domain" description="ER membrane protein complex subunit 1 C-terminal" evidence="11">
    <location>
        <begin position="701"/>
        <end position="908"/>
    </location>
</feature>
<evidence type="ECO:0000313" key="14">
    <source>
        <dbReference type="Proteomes" id="UP000274131"/>
    </source>
</evidence>
<dbReference type="InterPro" id="IPR026895">
    <property type="entry name" value="EMC1"/>
</dbReference>
<evidence type="ECO:0000259" key="11">
    <source>
        <dbReference type="Pfam" id="PF07774"/>
    </source>
</evidence>
<evidence type="ECO:0000313" key="15">
    <source>
        <dbReference type="WBParaSite" id="EVEC_0000136301-mRNA-1"/>
    </source>
</evidence>
<organism evidence="15">
    <name type="scientific">Enterobius vermicularis</name>
    <name type="common">Human pinworm</name>
    <dbReference type="NCBI Taxonomy" id="51028"/>
    <lineage>
        <taxon>Eukaryota</taxon>
        <taxon>Metazoa</taxon>
        <taxon>Ecdysozoa</taxon>
        <taxon>Nematoda</taxon>
        <taxon>Chromadorea</taxon>
        <taxon>Rhabditida</taxon>
        <taxon>Spirurina</taxon>
        <taxon>Oxyuridomorpha</taxon>
        <taxon>Oxyuroidea</taxon>
        <taxon>Oxyuridae</taxon>
        <taxon>Enterobius</taxon>
    </lineage>
</organism>
<dbReference type="InterPro" id="IPR011678">
    <property type="entry name" value="EMC1_C"/>
</dbReference>
<keyword evidence="14" id="KW-1185">Reference proteome</keyword>
<comment type="similarity">
    <text evidence="2">Belongs to the EMC1 family.</text>
</comment>
<dbReference type="Pfam" id="PF25293">
    <property type="entry name" value="Beta-prop_EMC1_N"/>
    <property type="match status" value="1"/>
</dbReference>
<evidence type="ECO:0000256" key="8">
    <source>
        <dbReference type="ARBA" id="ARBA00022989"/>
    </source>
</evidence>
<sequence length="928" mass="102827">MSCQQEVDDEKILWFSERRYQHIGCPVQIEYRRSESFQSNLIYISSEADVIAAIKPTTGDIGRIIVSSARDGEVVRAWEREKGSFCWETELLNSDRVVTLGSSDDAVIVLGTLSVYLLTSSNGHIKWSSALDRTKKWIDVVVTRHHGFVIGVSSGELTIKKLDLIKGTLEDKSVIVAPWYNSNFCSFIHKVLVCFGTNSFYVLDPTLNQVAPKEVALSGITAISPSKVEGFVVLNTISKTYIYNILSSAPELLLTLEKADNVAVVEAENNRRYVASFSNQNGKGKVTITEAHEKNVVFSGVLKDYAGRAIKDLTLAVAGREFELITVGDDCKVDLYVSAYNELISEWSRHEALSTITSVEMVELPLSEAQAGIESEFTSDGGNIFESFARRLLSQLSQFRRAFLSASKEILSSKSFLNFRSKSFADWFSSLRLNEVGGSERASDAPLERDYFNLRKIIVAATRKSAGWTAQTVLLYLGKNMAPLRSTLGVLSVPLFIQRTTAHFQYSPQAAVAFADKLTSNGVIITFNPVTGSFIGKVTLSAPIKRIELLPFVNADNLHPLLVIDDSDKVTIIPRYAPLGPVPLPTHILTYNNKGYLRGFKLDAANLKLVPQWKSTLALSQSQKVIAVVGKPPSQRVHSSGRVLGDRSVLYKYSNPNLVAVAVSDLGHSSLHIHLVDAVTGYVVFSAKQNKVSDPFFFVHCENWLTYSYWNEKARRTEIAVIELYEGLTQTSELAFSSLTPVVPPVVNAVSQAYIFPQGISAMGVTDTEQGLSTRSILIAMPFGGLYGISKRMLDARRPLEMTPEYAEEMLIPYRPEIPIVSEDFINYNQTVLNVRAIKTAPSGLESTSLIFAYGLDLFFSRMTPSGTFDILKDDFDHKLISLVLLGLVVGSFICKKIGRSHTLKQSWQSKKCLLDRRDSSVLLPESK</sequence>